<evidence type="ECO:0008006" key="3">
    <source>
        <dbReference type="Google" id="ProtNLM"/>
    </source>
</evidence>
<feature type="region of interest" description="Disordered" evidence="1">
    <location>
        <begin position="21"/>
        <end position="40"/>
    </location>
</feature>
<protein>
    <recommendedName>
        <fullName evidence="3">BTB/POZ domain-containing protein</fullName>
    </recommendedName>
</protein>
<name>A0A0B2QP72_GLYSO</name>
<sequence>MRGLNQLGVVVETIYEEECEFSSSNSSPSSPSPSFSSSSASLHSRVKAWSLKIGRETDVLIRVQGICFRLHKVSVDSPL</sequence>
<organism evidence="2">
    <name type="scientific">Glycine soja</name>
    <name type="common">Wild soybean</name>
    <dbReference type="NCBI Taxonomy" id="3848"/>
    <lineage>
        <taxon>Eukaryota</taxon>
        <taxon>Viridiplantae</taxon>
        <taxon>Streptophyta</taxon>
        <taxon>Embryophyta</taxon>
        <taxon>Tracheophyta</taxon>
        <taxon>Spermatophyta</taxon>
        <taxon>Magnoliopsida</taxon>
        <taxon>eudicotyledons</taxon>
        <taxon>Gunneridae</taxon>
        <taxon>Pentapetalae</taxon>
        <taxon>rosids</taxon>
        <taxon>fabids</taxon>
        <taxon>Fabales</taxon>
        <taxon>Fabaceae</taxon>
        <taxon>Papilionoideae</taxon>
        <taxon>50 kb inversion clade</taxon>
        <taxon>NPAAA clade</taxon>
        <taxon>indigoferoid/millettioid clade</taxon>
        <taxon>Phaseoleae</taxon>
        <taxon>Glycine</taxon>
        <taxon>Glycine subgen. Soja</taxon>
    </lineage>
</organism>
<proteinExistence type="predicted"/>
<dbReference type="EMBL" id="KN656381">
    <property type="protein sequence ID" value="KHN23241.1"/>
    <property type="molecule type" value="Genomic_DNA"/>
</dbReference>
<accession>A0A0B2QP72</accession>
<reference evidence="2" key="1">
    <citation type="submission" date="2014-07" db="EMBL/GenBank/DDBJ databases">
        <title>Identification of a novel salt tolerance gene in wild soybean by whole-genome sequencing.</title>
        <authorList>
            <person name="Lam H.-M."/>
            <person name="Qi X."/>
            <person name="Li M.-W."/>
            <person name="Liu X."/>
            <person name="Xie M."/>
            <person name="Ni M."/>
            <person name="Xu X."/>
        </authorList>
    </citation>
    <scope>NUCLEOTIDE SEQUENCE [LARGE SCALE GENOMIC DNA]</scope>
    <source>
        <tissue evidence="2">Root</tissue>
    </source>
</reference>
<dbReference type="Proteomes" id="UP000053555">
    <property type="component" value="Unassembled WGS sequence"/>
</dbReference>
<evidence type="ECO:0000256" key="1">
    <source>
        <dbReference type="SAM" id="MobiDB-lite"/>
    </source>
</evidence>
<evidence type="ECO:0000313" key="2">
    <source>
        <dbReference type="EMBL" id="KHN23241.1"/>
    </source>
</evidence>
<feature type="compositionally biased region" description="Low complexity" evidence="1">
    <location>
        <begin position="22"/>
        <end position="40"/>
    </location>
</feature>
<dbReference type="AlphaFoldDB" id="A0A0B2QP72"/>
<gene>
    <name evidence="2" type="ORF">glysoja_038458</name>
</gene>